<evidence type="ECO:0000313" key="4">
    <source>
        <dbReference type="Proteomes" id="UP000186601"/>
    </source>
</evidence>
<proteinExistence type="inferred from homology"/>
<sequence>MNAMKRPSSRLFSTMSFAPSPPPSSSQPTTRMSNLLDGGAPFYNIYTCADHRWISVGCLEPQFFRAFLERFLRALPSDVLDQEDWVPTLEGQYQKEDWTKMKSFFERGFKLFDRNHWANIFDGSDACAVPVLSPSEAAVLAAPADTTNGLASHIESIPVPHPRLSRTPARPPPDHGSSTLDILLPGQHTNEILMELGIRQDERKKLALDGALGSLEKEVIQAPGAKL</sequence>
<organism evidence="3 4">
    <name type="scientific">Hermanssonia centrifuga</name>
    <dbReference type="NCBI Taxonomy" id="98765"/>
    <lineage>
        <taxon>Eukaryota</taxon>
        <taxon>Fungi</taxon>
        <taxon>Dikarya</taxon>
        <taxon>Basidiomycota</taxon>
        <taxon>Agaricomycotina</taxon>
        <taxon>Agaricomycetes</taxon>
        <taxon>Polyporales</taxon>
        <taxon>Meruliaceae</taxon>
        <taxon>Hermanssonia</taxon>
    </lineage>
</organism>
<evidence type="ECO:0000256" key="2">
    <source>
        <dbReference type="SAM" id="MobiDB-lite"/>
    </source>
</evidence>
<dbReference type="SUPFAM" id="SSF89796">
    <property type="entry name" value="CoA-transferase family III (CaiB/BaiF)"/>
    <property type="match status" value="1"/>
</dbReference>
<gene>
    <name evidence="3" type="ORF">PHLCEN_2v13098</name>
</gene>
<dbReference type="Proteomes" id="UP000186601">
    <property type="component" value="Unassembled WGS sequence"/>
</dbReference>
<dbReference type="STRING" id="98765.A0A2R6NF29"/>
<accession>A0A2R6NF29</accession>
<reference evidence="3 4" key="1">
    <citation type="submission" date="2018-02" db="EMBL/GenBank/DDBJ databases">
        <title>Genome sequence of the basidiomycete white-rot fungus Phlebia centrifuga.</title>
        <authorList>
            <person name="Granchi Z."/>
            <person name="Peng M."/>
            <person name="de Vries R.P."/>
            <person name="Hilden K."/>
            <person name="Makela M.R."/>
            <person name="Grigoriev I."/>
            <person name="Riley R."/>
        </authorList>
    </citation>
    <scope>NUCLEOTIDE SEQUENCE [LARGE SCALE GENOMIC DNA]</scope>
    <source>
        <strain evidence="3 4">FBCC195</strain>
    </source>
</reference>
<dbReference type="PANTHER" id="PTHR48228:SF5">
    <property type="entry name" value="ALPHA-METHYLACYL-COA RACEMASE"/>
    <property type="match status" value="1"/>
</dbReference>
<dbReference type="PANTHER" id="PTHR48228">
    <property type="entry name" value="SUCCINYL-COA--D-CITRAMALATE COA-TRANSFERASE"/>
    <property type="match status" value="1"/>
</dbReference>
<dbReference type="Gene3D" id="3.30.1540.10">
    <property type="entry name" value="formyl-coa transferase, domain 3"/>
    <property type="match status" value="1"/>
</dbReference>
<dbReference type="InterPro" id="IPR023606">
    <property type="entry name" value="CoA-Trfase_III_dom_1_sf"/>
</dbReference>
<protein>
    <submittedName>
        <fullName evidence="3">Uncharacterized protein</fullName>
    </submittedName>
</protein>
<evidence type="ECO:0000313" key="3">
    <source>
        <dbReference type="EMBL" id="PSR70994.1"/>
    </source>
</evidence>
<dbReference type="InterPro" id="IPR003673">
    <property type="entry name" value="CoA-Trfase_fam_III"/>
</dbReference>
<keyword evidence="4" id="KW-1185">Reference proteome</keyword>
<feature type="region of interest" description="Disordered" evidence="2">
    <location>
        <begin position="1"/>
        <end position="31"/>
    </location>
</feature>
<name>A0A2R6NF29_9APHY</name>
<dbReference type="OrthoDB" id="16747at2759"/>
<comment type="caution">
    <text evidence="3">The sequence shown here is derived from an EMBL/GenBank/DDBJ whole genome shotgun (WGS) entry which is preliminary data.</text>
</comment>
<comment type="similarity">
    <text evidence="1">Belongs to the CoA-transferase III family.</text>
</comment>
<dbReference type="AlphaFoldDB" id="A0A2R6NF29"/>
<dbReference type="EMBL" id="MLYV02001297">
    <property type="protein sequence ID" value="PSR70994.1"/>
    <property type="molecule type" value="Genomic_DNA"/>
</dbReference>
<dbReference type="GO" id="GO:0003824">
    <property type="term" value="F:catalytic activity"/>
    <property type="evidence" value="ECO:0007669"/>
    <property type="project" value="InterPro"/>
</dbReference>
<dbReference type="Pfam" id="PF02515">
    <property type="entry name" value="CoA_transf_3"/>
    <property type="match status" value="1"/>
</dbReference>
<evidence type="ECO:0000256" key="1">
    <source>
        <dbReference type="ARBA" id="ARBA00008383"/>
    </source>
</evidence>
<feature type="region of interest" description="Disordered" evidence="2">
    <location>
        <begin position="158"/>
        <end position="179"/>
    </location>
</feature>
<dbReference type="InterPro" id="IPR050509">
    <property type="entry name" value="CoA-transferase_III"/>
</dbReference>
<dbReference type="InterPro" id="IPR044855">
    <property type="entry name" value="CoA-Trfase_III_dom3_sf"/>
</dbReference>